<feature type="region of interest" description="Disordered" evidence="2">
    <location>
        <begin position="1341"/>
        <end position="1381"/>
    </location>
</feature>
<dbReference type="PROSITE" id="PS51293">
    <property type="entry name" value="SANT"/>
    <property type="match status" value="2"/>
</dbReference>
<organism evidence="4 5">
    <name type="scientific">Cuscuta campestris</name>
    <dbReference type="NCBI Taxonomy" id="132261"/>
    <lineage>
        <taxon>Eukaryota</taxon>
        <taxon>Viridiplantae</taxon>
        <taxon>Streptophyta</taxon>
        <taxon>Embryophyta</taxon>
        <taxon>Tracheophyta</taxon>
        <taxon>Spermatophyta</taxon>
        <taxon>Magnoliopsida</taxon>
        <taxon>eudicotyledons</taxon>
        <taxon>Gunneridae</taxon>
        <taxon>Pentapetalae</taxon>
        <taxon>asterids</taxon>
        <taxon>lamiids</taxon>
        <taxon>Solanales</taxon>
        <taxon>Convolvulaceae</taxon>
        <taxon>Cuscuteae</taxon>
        <taxon>Cuscuta</taxon>
        <taxon>Cuscuta subgen. Grammica</taxon>
        <taxon>Cuscuta sect. Cleistogrammica</taxon>
    </lineage>
</organism>
<dbReference type="InterPro" id="IPR001005">
    <property type="entry name" value="SANT/Myb"/>
</dbReference>
<sequence>MPPEPSPWDRKDFFRERKHERSEFIGGGGGGGPGGFGGGTRWREHPGNNHHYSSSSRWAPRFPPGHSKQGGWHMYPDEPAHEFMASRSNEKIPEEDNGRYSGYRGEGRYNRNGRDNRGSFGQRDWRSHSWETASPNGPGRMNEPSDQRFGDGMMNYHHAQPHNDSISLRDQTHSRDQQNKSNSSGLAGTGQRNERESSLGSMEWKHLKWTRPGSLSSRGSFSHSSSSKSTGLVSNDTTVEMHSRNLTPIQSTSGDTNTCVASSVPLEESKSRKKPRLGWGEGLAKYEKKRVEGPDDSPIKIGTVNSGSNVEVSHFSSVVLPDKIPQGIGSSDCASPTTPLSVACSSSPGLEEKQFLKETNAEHHLGGMLGSPSAVSPSHPEVVVFNLESLDVPKISNLNAKINELLRSDDPSPTDNGFIRSSKLNKLLSWKNDVSKVLEKTEFEIDMLENELKSLNSGTEHGCHGLSCGSKPFEVQADGGKVKIVDIDSPGSATSKLVEVPPTDKDAPVSEPKCGEALLKSDVTHCGNLDMENDLPILEEGIANNASVWEETSHMIADGNPDCNGDLSCNIIYASNQESANRASEVFKRLLPASDCSYDISKDSSLLLTVDHALKEKILKRKRQQRFKEKVLALKFRIFHHLWKEEVNTLSLKKFRTKAQRKFDLSLRPVLVGHHKHRHSSRSRPSAVGSLNPVPSLDLVNFTSRLLLDSNKVKACRSTERMPALILDKKEKVLSRFISNNALLEDPCNSEKERSMINPWTSEEREIFIDKLATFGKDFGRIASFLDHKTTADCIEFYYKNHKSDCFVKTKMKPCYAKQGKSTYLVASGKRSNYEPNAASLDILGAVSAMAANADDGIRFKMCSPKYHLGVTSENKQTNSVDACNSDRETVAADVLAGICGSLSSEAMSSCTTSSIDHHKVNSSTIRLPVAPEVMQQNTDEETCSDESCEEMMDHSDWTDEEKLTFIQAVSSYGKDFMMISRFVKTRSMDQCKIFFSKAKKCLGLDAIIGIQPSSSVGGDANRGNKSDDAEGACSVLEMEPSICIEKAGIDVEPFKMKLSPGPDLAVGRDSKPDLNSPDDNGHGDLGSNVCDVDKRELEYAGDVENMTDKNMLCDGSFISSPSCREGDGVDTDKDCLPVKISSDATDGVVDAVQNSTEGNPLPECSLNDNCEVQLAGCDDVTNSGSRMDDFLTKAADSDESETRMKSDVSSSMQGSNSSVPIQSVSSHDSTIIIASECCSNVNRKLANLNSSKPVGGDMMISESSLIAEKQISDVIRRDCNRLIESTTVKENGAPKNSWRSGRLSTSGCILQKCSSSSNHDSSLEMEKACKNGDFKLFGQILSKPPTSRQNSSCSSSTQLKEEGSTLKDSSSKSADGVSSPLGNICSSSENHLLLTYGYWGDRNRKPTGFSALPPEAAAILLAKYPAAFGSYPMPPSSTTAQMEQLPERGLSSVPIFPTNLNGVAADYQAHKNRERQHFGGGLDMTPEVVSGVQQQQQGRMGINVVGRGGILVGAGAVQCSGGAPDPAVVAAIKKVPYAMTERFGGQPMESKAEIGRL</sequence>
<evidence type="ECO:0000256" key="1">
    <source>
        <dbReference type="SAM" id="Coils"/>
    </source>
</evidence>
<dbReference type="Gene3D" id="1.20.58.1880">
    <property type="match status" value="1"/>
</dbReference>
<dbReference type="PANTHER" id="PTHR47340">
    <property type="entry name" value="DUPLICATED HOMEODOMAIN-LIKE SUPERFAMILY PROTEIN"/>
    <property type="match status" value="1"/>
</dbReference>
<accession>A0A484KDM2</accession>
<dbReference type="Gene3D" id="1.10.10.60">
    <property type="entry name" value="Homeodomain-like"/>
    <property type="match status" value="1"/>
</dbReference>
<dbReference type="EMBL" id="OOIL02000294">
    <property type="protein sequence ID" value="VFQ63480.1"/>
    <property type="molecule type" value="Genomic_DNA"/>
</dbReference>
<dbReference type="GO" id="GO:0000976">
    <property type="term" value="F:transcription cis-regulatory region binding"/>
    <property type="evidence" value="ECO:0007669"/>
    <property type="project" value="UniProtKB-ARBA"/>
</dbReference>
<feature type="compositionally biased region" description="Low complexity" evidence="2">
    <location>
        <begin position="213"/>
        <end position="234"/>
    </location>
</feature>
<feature type="compositionally biased region" description="Basic and acidic residues" evidence="2">
    <location>
        <begin position="7"/>
        <end position="23"/>
    </location>
</feature>
<dbReference type="Proteomes" id="UP000595140">
    <property type="component" value="Unassembled WGS sequence"/>
</dbReference>
<keyword evidence="5" id="KW-1185">Reference proteome</keyword>
<dbReference type="SUPFAM" id="SSF46689">
    <property type="entry name" value="Homeodomain-like"/>
    <property type="match status" value="2"/>
</dbReference>
<feature type="domain" description="SANT" evidence="3">
    <location>
        <begin position="755"/>
        <end position="806"/>
    </location>
</feature>
<name>A0A484KDM2_9ASTE</name>
<feature type="coiled-coil region" evidence="1">
    <location>
        <begin position="431"/>
        <end position="458"/>
    </location>
</feature>
<dbReference type="OrthoDB" id="10258692at2759"/>
<dbReference type="Pfam" id="PF00249">
    <property type="entry name" value="Myb_DNA-binding"/>
    <property type="match status" value="2"/>
</dbReference>
<dbReference type="PANTHER" id="PTHR47340:SF1">
    <property type="entry name" value="DUPLICATED HOMEODOMAIN-LIKE SUPERFAMILY PROTEIN"/>
    <property type="match status" value="1"/>
</dbReference>
<proteinExistence type="predicted"/>
<dbReference type="CDD" id="cd00167">
    <property type="entry name" value="SANT"/>
    <property type="match status" value="1"/>
</dbReference>
<dbReference type="InterPro" id="IPR017884">
    <property type="entry name" value="SANT_dom"/>
</dbReference>
<dbReference type="InterPro" id="IPR009057">
    <property type="entry name" value="Homeodomain-like_sf"/>
</dbReference>
<evidence type="ECO:0000259" key="3">
    <source>
        <dbReference type="PROSITE" id="PS51293"/>
    </source>
</evidence>
<feature type="compositionally biased region" description="Low complexity" evidence="2">
    <location>
        <begin position="1208"/>
        <end position="1224"/>
    </location>
</feature>
<feature type="region of interest" description="Disordered" evidence="2">
    <location>
        <begin position="1061"/>
        <end position="1090"/>
    </location>
</feature>
<keyword evidence="1" id="KW-0175">Coiled coil</keyword>
<feature type="compositionally biased region" description="Gly residues" evidence="2">
    <location>
        <begin position="25"/>
        <end position="40"/>
    </location>
</feature>
<evidence type="ECO:0000256" key="2">
    <source>
        <dbReference type="SAM" id="MobiDB-lite"/>
    </source>
</evidence>
<evidence type="ECO:0000313" key="4">
    <source>
        <dbReference type="EMBL" id="VFQ63480.1"/>
    </source>
</evidence>
<protein>
    <recommendedName>
        <fullName evidence="3">SANT domain-containing protein</fullName>
    </recommendedName>
</protein>
<feature type="region of interest" description="Disordered" evidence="2">
    <location>
        <begin position="1195"/>
        <end position="1224"/>
    </location>
</feature>
<feature type="compositionally biased region" description="Low complexity" evidence="2">
    <location>
        <begin position="1368"/>
        <end position="1380"/>
    </location>
</feature>
<dbReference type="GO" id="GO:0010597">
    <property type="term" value="P:green leaf volatile biosynthetic process"/>
    <property type="evidence" value="ECO:0007669"/>
    <property type="project" value="UniProtKB-ARBA"/>
</dbReference>
<feature type="compositionally biased region" description="Basic and acidic residues" evidence="2">
    <location>
        <begin position="88"/>
        <end position="98"/>
    </location>
</feature>
<dbReference type="SMART" id="SM00717">
    <property type="entry name" value="SANT"/>
    <property type="match status" value="2"/>
</dbReference>
<feature type="compositionally biased region" description="Basic and acidic residues" evidence="2">
    <location>
        <begin position="105"/>
        <end position="129"/>
    </location>
</feature>
<evidence type="ECO:0000313" key="5">
    <source>
        <dbReference type="Proteomes" id="UP000595140"/>
    </source>
</evidence>
<feature type="compositionally biased region" description="Polar residues" evidence="2">
    <location>
        <begin position="235"/>
        <end position="261"/>
    </location>
</feature>
<feature type="region of interest" description="Disordered" evidence="2">
    <location>
        <begin position="1"/>
        <end position="276"/>
    </location>
</feature>
<gene>
    <name evidence="4" type="ORF">CCAM_LOCUS5256</name>
</gene>
<feature type="domain" description="SANT" evidence="3">
    <location>
        <begin position="956"/>
        <end position="1004"/>
    </location>
</feature>
<reference evidence="4 5" key="1">
    <citation type="submission" date="2018-04" db="EMBL/GenBank/DDBJ databases">
        <authorList>
            <person name="Vogel A."/>
        </authorList>
    </citation>
    <scope>NUCLEOTIDE SEQUENCE [LARGE SCALE GENOMIC DNA]</scope>
</reference>